<dbReference type="KEGG" id="ckw:CKALI_02680"/>
<dbReference type="InterPro" id="IPR036890">
    <property type="entry name" value="HATPase_C_sf"/>
</dbReference>
<feature type="transmembrane region" description="Helical" evidence="6">
    <location>
        <begin position="57"/>
        <end position="79"/>
    </location>
</feature>
<dbReference type="InterPro" id="IPR050482">
    <property type="entry name" value="Sensor_HK_TwoCompSys"/>
</dbReference>
<evidence type="ECO:0000256" key="5">
    <source>
        <dbReference type="ARBA" id="ARBA00023012"/>
    </source>
</evidence>
<feature type="transmembrane region" description="Helical" evidence="6">
    <location>
        <begin position="33"/>
        <end position="51"/>
    </location>
</feature>
<keyword evidence="8" id="KW-1185">Reference proteome</keyword>
<dbReference type="SUPFAM" id="SSF55874">
    <property type="entry name" value="ATPase domain of HSP90 chaperone/DNA topoisomerase II/histidine kinase"/>
    <property type="match status" value="1"/>
</dbReference>
<dbReference type="EC" id="2.7.13.3" evidence="2"/>
<evidence type="ECO:0000256" key="6">
    <source>
        <dbReference type="SAM" id="Phobius"/>
    </source>
</evidence>
<evidence type="ECO:0000256" key="3">
    <source>
        <dbReference type="ARBA" id="ARBA00022679"/>
    </source>
</evidence>
<evidence type="ECO:0000256" key="1">
    <source>
        <dbReference type="ARBA" id="ARBA00000085"/>
    </source>
</evidence>
<reference evidence="8" key="1">
    <citation type="submission" date="2019-11" db="EMBL/GenBank/DDBJ databases">
        <title>Complete genome sequence of Corynebacterium kalinowskii 1959, a novel Corynebacterium species isolated from soil of a small paddock in Vilsendorf, Germany.</title>
        <authorList>
            <person name="Schaffert L."/>
            <person name="Ruwe M."/>
            <person name="Milse J."/>
            <person name="Hanuschka K."/>
            <person name="Ortseifen V."/>
            <person name="Droste J."/>
            <person name="Brandt D."/>
            <person name="Schlueter L."/>
            <person name="Kutter Y."/>
            <person name="Vinke S."/>
            <person name="Viehoefer P."/>
            <person name="Jacob L."/>
            <person name="Luebke N.-C."/>
            <person name="Schulte-Berndt E."/>
            <person name="Hain C."/>
            <person name="Linder M."/>
            <person name="Schmidt P."/>
            <person name="Wollenschlaeger L."/>
            <person name="Luttermann T."/>
            <person name="Thieme E."/>
            <person name="Hassa J."/>
            <person name="Haak M."/>
            <person name="Wittchen M."/>
            <person name="Mentz A."/>
            <person name="Persicke M."/>
            <person name="Busche T."/>
            <person name="Ruckert C."/>
        </authorList>
    </citation>
    <scope>NUCLEOTIDE SEQUENCE [LARGE SCALE GENOMIC DNA]</scope>
    <source>
        <strain evidence="8">1959</strain>
    </source>
</reference>
<keyword evidence="6" id="KW-1133">Transmembrane helix</keyword>
<keyword evidence="6" id="KW-0812">Transmembrane</keyword>
<evidence type="ECO:0000313" key="8">
    <source>
        <dbReference type="Proteomes" id="UP000427071"/>
    </source>
</evidence>
<dbReference type="EMBL" id="CP046452">
    <property type="protein sequence ID" value="QGU01424.1"/>
    <property type="molecule type" value="Genomic_DNA"/>
</dbReference>
<sequence>MAACCGLAVGYGSLWWLALIVVFAVVLRVKPGLSGVLFGLIVSAGVGAFTYENSLAAAINSLLWFLGAVAIATGFHTWLHARHLERLELERGWQLAEALSAEQSTAVREALLRDRMSLAGEIHDRIGHRLGHAILRLGTMWQEAAPGTKEAAQLQALRTDLADLLDEIGGLVLLLDDGQSIPPTQVSIGNILEHARRAGTEIQAELEGIDQLDSTGRTVLARVVAEGVANAAKHAPGQAVSLGTSAAGTDLVVNISNRVLDREQVGTGSGLKRVRALVSELGGQCDAAEEGGRFVVQARIPLAQKGIKQ</sequence>
<keyword evidence="4 7" id="KW-0418">Kinase</keyword>
<dbReference type="Gene3D" id="1.20.5.1930">
    <property type="match status" value="1"/>
</dbReference>
<accession>A0A6B8VIX3</accession>
<dbReference type="Gene3D" id="3.30.565.10">
    <property type="entry name" value="Histidine kinase-like ATPase, C-terminal domain"/>
    <property type="match status" value="1"/>
</dbReference>
<proteinExistence type="predicted"/>
<dbReference type="AlphaFoldDB" id="A0A6B8VIX3"/>
<comment type="catalytic activity">
    <reaction evidence="1">
        <text>ATP + protein L-histidine = ADP + protein N-phospho-L-histidine.</text>
        <dbReference type="EC" id="2.7.13.3"/>
    </reaction>
</comment>
<organism evidence="7 8">
    <name type="scientific">Corynebacterium kalinowskii</name>
    <dbReference type="NCBI Taxonomy" id="2675216"/>
    <lineage>
        <taxon>Bacteria</taxon>
        <taxon>Bacillati</taxon>
        <taxon>Actinomycetota</taxon>
        <taxon>Actinomycetes</taxon>
        <taxon>Mycobacteriales</taxon>
        <taxon>Corynebacteriaceae</taxon>
        <taxon>Corynebacterium</taxon>
    </lineage>
</organism>
<gene>
    <name evidence="7" type="ORF">CKALI_02680</name>
</gene>
<dbReference type="PANTHER" id="PTHR24421:SF10">
    <property type="entry name" value="NITRATE_NITRITE SENSOR PROTEIN NARQ"/>
    <property type="match status" value="1"/>
</dbReference>
<dbReference type="Proteomes" id="UP000427071">
    <property type="component" value="Chromosome"/>
</dbReference>
<keyword evidence="3" id="KW-0808">Transferase</keyword>
<keyword evidence="5" id="KW-0902">Two-component regulatory system</keyword>
<evidence type="ECO:0000256" key="2">
    <source>
        <dbReference type="ARBA" id="ARBA00012438"/>
    </source>
</evidence>
<dbReference type="PANTHER" id="PTHR24421">
    <property type="entry name" value="NITRATE/NITRITE SENSOR PROTEIN NARX-RELATED"/>
    <property type="match status" value="1"/>
</dbReference>
<keyword evidence="6" id="KW-0472">Membrane</keyword>
<evidence type="ECO:0000313" key="7">
    <source>
        <dbReference type="EMBL" id="QGU01424.1"/>
    </source>
</evidence>
<dbReference type="GO" id="GO:0004673">
    <property type="term" value="F:protein histidine kinase activity"/>
    <property type="evidence" value="ECO:0007669"/>
    <property type="project" value="UniProtKB-EC"/>
</dbReference>
<protein>
    <recommendedName>
        <fullName evidence="2">histidine kinase</fullName>
        <ecNumber evidence="2">2.7.13.3</ecNumber>
    </recommendedName>
</protein>
<name>A0A6B8VIX3_9CORY</name>
<evidence type="ECO:0000256" key="4">
    <source>
        <dbReference type="ARBA" id="ARBA00022777"/>
    </source>
</evidence>
<dbReference type="GO" id="GO:0000160">
    <property type="term" value="P:phosphorelay signal transduction system"/>
    <property type="evidence" value="ECO:0007669"/>
    <property type="project" value="UniProtKB-KW"/>
</dbReference>
<feature type="transmembrane region" description="Helical" evidence="6">
    <location>
        <begin position="6"/>
        <end position="26"/>
    </location>
</feature>